<gene>
    <name evidence="2" type="ORF">NDU88_001445</name>
</gene>
<evidence type="ECO:0000256" key="1">
    <source>
        <dbReference type="SAM" id="MobiDB-lite"/>
    </source>
</evidence>
<evidence type="ECO:0000313" key="2">
    <source>
        <dbReference type="EMBL" id="KAJ1088287.1"/>
    </source>
</evidence>
<protein>
    <submittedName>
        <fullName evidence="2">Uncharacterized protein</fullName>
    </submittedName>
</protein>
<feature type="compositionally biased region" description="Polar residues" evidence="1">
    <location>
        <begin position="122"/>
        <end position="131"/>
    </location>
</feature>
<organism evidence="2 3">
    <name type="scientific">Pleurodeles waltl</name>
    <name type="common">Iberian ribbed newt</name>
    <dbReference type="NCBI Taxonomy" id="8319"/>
    <lineage>
        <taxon>Eukaryota</taxon>
        <taxon>Metazoa</taxon>
        <taxon>Chordata</taxon>
        <taxon>Craniata</taxon>
        <taxon>Vertebrata</taxon>
        <taxon>Euteleostomi</taxon>
        <taxon>Amphibia</taxon>
        <taxon>Batrachia</taxon>
        <taxon>Caudata</taxon>
        <taxon>Salamandroidea</taxon>
        <taxon>Salamandridae</taxon>
        <taxon>Pleurodelinae</taxon>
        <taxon>Pleurodeles</taxon>
    </lineage>
</organism>
<evidence type="ECO:0000313" key="3">
    <source>
        <dbReference type="Proteomes" id="UP001066276"/>
    </source>
</evidence>
<dbReference type="AlphaFoldDB" id="A0AAV7L9T9"/>
<name>A0AAV7L9T9_PLEWA</name>
<comment type="caution">
    <text evidence="2">The sequence shown here is derived from an EMBL/GenBank/DDBJ whole genome shotgun (WGS) entry which is preliminary data.</text>
</comment>
<dbReference type="Proteomes" id="UP001066276">
    <property type="component" value="Chromosome 11"/>
</dbReference>
<feature type="compositionally biased region" description="Low complexity" evidence="1">
    <location>
        <begin position="111"/>
        <end position="120"/>
    </location>
</feature>
<accession>A0AAV7L9T9</accession>
<feature type="region of interest" description="Disordered" evidence="1">
    <location>
        <begin position="31"/>
        <end position="162"/>
    </location>
</feature>
<sequence>MCSPVGHARSGLLTGWFRRASHLRFSQVCVDSQSGEGVRLRPPSRRPADADRGLQQALRASPHPPGGTALEASAGRRVPLYSRPRPRSAPTRVSPSKAAPQGRGRTPVAPPVTAASPLLPRSGSSLAQCVNASPAGRPGRGLLAVPIGPGHSGTRSGGVRPHLRDLPFHGSRRLPLHTPEHPPQRLQAPMLSRPLRSRSFKRAPCSVPWPRPQTSGFLMWFPETTHRSSLQTPLHQGYLPFT</sequence>
<dbReference type="EMBL" id="JANPWB010000015">
    <property type="protein sequence ID" value="KAJ1088287.1"/>
    <property type="molecule type" value="Genomic_DNA"/>
</dbReference>
<proteinExistence type="predicted"/>
<reference evidence="2" key="1">
    <citation type="journal article" date="2022" name="bioRxiv">
        <title>Sequencing and chromosome-scale assembly of the giantPleurodeles waltlgenome.</title>
        <authorList>
            <person name="Brown T."/>
            <person name="Elewa A."/>
            <person name="Iarovenko S."/>
            <person name="Subramanian E."/>
            <person name="Araus A.J."/>
            <person name="Petzold A."/>
            <person name="Susuki M."/>
            <person name="Suzuki K.-i.T."/>
            <person name="Hayashi T."/>
            <person name="Toyoda A."/>
            <person name="Oliveira C."/>
            <person name="Osipova E."/>
            <person name="Leigh N.D."/>
            <person name="Simon A."/>
            <person name="Yun M.H."/>
        </authorList>
    </citation>
    <scope>NUCLEOTIDE SEQUENCE</scope>
    <source>
        <strain evidence="2">20211129_DDA</strain>
        <tissue evidence="2">Liver</tissue>
    </source>
</reference>
<keyword evidence="3" id="KW-1185">Reference proteome</keyword>